<feature type="transmembrane region" description="Helical" evidence="1">
    <location>
        <begin position="93"/>
        <end position="113"/>
    </location>
</feature>
<protein>
    <submittedName>
        <fullName evidence="2">MFS transporter</fullName>
    </submittedName>
</protein>
<gene>
    <name evidence="2" type="ORF">GAQ59_23995</name>
</gene>
<keyword evidence="1" id="KW-0812">Transmembrane</keyword>
<keyword evidence="1" id="KW-1133">Transmembrane helix</keyword>
<keyword evidence="1" id="KW-0472">Membrane</keyword>
<comment type="caution">
    <text evidence="2">The sequence shown here is derived from an EMBL/GenBank/DDBJ whole genome shotgun (WGS) entry which is preliminary data.</text>
</comment>
<evidence type="ECO:0000256" key="1">
    <source>
        <dbReference type="SAM" id="Phobius"/>
    </source>
</evidence>
<evidence type="ECO:0000313" key="3">
    <source>
        <dbReference type="Proteomes" id="UP000433928"/>
    </source>
</evidence>
<dbReference type="EMBL" id="WCUG01000228">
    <property type="protein sequence ID" value="KAB4159604.1"/>
    <property type="molecule type" value="Genomic_DNA"/>
</dbReference>
<dbReference type="AlphaFoldDB" id="A0A6I0K152"/>
<feature type="non-terminal residue" evidence="2">
    <location>
        <position position="1"/>
    </location>
</feature>
<sequence length="129" mass="13932">SNAFFLISLRSVLAPAISASFFSNLLYYLQIKGMNTLSEHMTLTNPLASSRYAQAMNSALAQGHGYDEASQLAANNFYSTLQQQSLLLGIKTVIGYLLIAALVIAVVSAFIPFHKTLKVAVVKTGDDMV</sequence>
<accession>A0A6I0K152</accession>
<proteinExistence type="predicted"/>
<reference evidence="2 3" key="1">
    <citation type="journal article" date="2019" name="Nat. Med.">
        <title>A library of human gut bacterial isolates paired with longitudinal multiomics data enables mechanistic microbiome research.</title>
        <authorList>
            <person name="Poyet M."/>
            <person name="Groussin M."/>
            <person name="Gibbons S.M."/>
            <person name="Avila-Pacheco J."/>
            <person name="Jiang X."/>
            <person name="Kearney S.M."/>
            <person name="Perrotta A.R."/>
            <person name="Berdy B."/>
            <person name="Zhao S."/>
            <person name="Lieberman T.D."/>
            <person name="Swanson P.K."/>
            <person name="Smith M."/>
            <person name="Roesemann S."/>
            <person name="Alexander J.E."/>
            <person name="Rich S.A."/>
            <person name="Livny J."/>
            <person name="Vlamakis H."/>
            <person name="Clish C."/>
            <person name="Bullock K."/>
            <person name="Deik A."/>
            <person name="Scott J."/>
            <person name="Pierce K.A."/>
            <person name="Xavier R.J."/>
            <person name="Alm E.J."/>
        </authorList>
    </citation>
    <scope>NUCLEOTIDE SEQUENCE [LARGE SCALE GENOMIC DNA]</scope>
    <source>
        <strain evidence="2 3">BIOML-A27</strain>
    </source>
</reference>
<name>A0A6I0K152_BACUN</name>
<evidence type="ECO:0000313" key="2">
    <source>
        <dbReference type="EMBL" id="KAB4159604.1"/>
    </source>
</evidence>
<dbReference type="Proteomes" id="UP000433928">
    <property type="component" value="Unassembled WGS sequence"/>
</dbReference>
<organism evidence="2 3">
    <name type="scientific">Bacteroides uniformis</name>
    <dbReference type="NCBI Taxonomy" id="820"/>
    <lineage>
        <taxon>Bacteria</taxon>
        <taxon>Pseudomonadati</taxon>
        <taxon>Bacteroidota</taxon>
        <taxon>Bacteroidia</taxon>
        <taxon>Bacteroidales</taxon>
        <taxon>Bacteroidaceae</taxon>
        <taxon>Bacteroides</taxon>
    </lineage>
</organism>